<keyword evidence="4" id="KW-1185">Reference proteome</keyword>
<dbReference type="Proteomes" id="UP001247307">
    <property type="component" value="Unassembled WGS sequence"/>
</dbReference>
<reference evidence="3" key="1">
    <citation type="submission" date="2023-07" db="EMBL/GenBank/DDBJ databases">
        <title>Sequencing the genomes of 1000 actinobacteria strains.</title>
        <authorList>
            <person name="Klenk H.-P."/>
        </authorList>
    </citation>
    <scope>NUCLEOTIDE SEQUENCE</scope>
    <source>
        <strain evidence="3">DSM 13988</strain>
    </source>
</reference>
<keyword evidence="2" id="KW-0472">Membrane</keyword>
<proteinExistence type="predicted"/>
<feature type="transmembrane region" description="Helical" evidence="2">
    <location>
        <begin position="101"/>
        <end position="119"/>
    </location>
</feature>
<dbReference type="EMBL" id="JAVDUI010000001">
    <property type="protein sequence ID" value="MDR6891593.1"/>
    <property type="molecule type" value="Genomic_DNA"/>
</dbReference>
<evidence type="ECO:0000313" key="3">
    <source>
        <dbReference type="EMBL" id="MDR6891593.1"/>
    </source>
</evidence>
<keyword evidence="2" id="KW-1133">Transmembrane helix</keyword>
<name>A0AAE4C5K1_9MICC</name>
<evidence type="ECO:0000256" key="1">
    <source>
        <dbReference type="SAM" id="MobiDB-lite"/>
    </source>
</evidence>
<feature type="transmembrane region" description="Helical" evidence="2">
    <location>
        <begin position="73"/>
        <end position="89"/>
    </location>
</feature>
<accession>A0AAE4C5K1</accession>
<feature type="transmembrane region" description="Helical" evidence="2">
    <location>
        <begin position="43"/>
        <end position="61"/>
    </location>
</feature>
<feature type="compositionally biased region" description="Basic and acidic residues" evidence="1">
    <location>
        <begin position="415"/>
        <end position="430"/>
    </location>
</feature>
<dbReference type="AlphaFoldDB" id="A0AAE4C5K1"/>
<feature type="transmembrane region" description="Helical" evidence="2">
    <location>
        <begin position="388"/>
        <end position="404"/>
    </location>
</feature>
<feature type="transmembrane region" description="Helical" evidence="2">
    <location>
        <begin position="131"/>
        <end position="151"/>
    </location>
</feature>
<organism evidence="3 4">
    <name type="scientific">Falsarthrobacter nasiphocae</name>
    <dbReference type="NCBI Taxonomy" id="189863"/>
    <lineage>
        <taxon>Bacteria</taxon>
        <taxon>Bacillati</taxon>
        <taxon>Actinomycetota</taxon>
        <taxon>Actinomycetes</taxon>
        <taxon>Micrococcales</taxon>
        <taxon>Micrococcaceae</taxon>
        <taxon>Falsarthrobacter</taxon>
    </lineage>
</organism>
<keyword evidence="2" id="KW-0812">Transmembrane</keyword>
<sequence length="464" mass="49901">MIWAIAAILFGAVLARRPALVVFLAIGAYILIPGVARGVLTPFLHPGAYLVAGYAVAAAIIDRQWFSKAIQRSRGILAVAAVIVAYASIDALNEGTSGLPRLLQSLASFFLMPLTVFVIGRHVVAQTPKWARIYAAWLLVIGVVEIVLAYFQNLTGLTIVWGFVYRSMWFWGQGDDVSRALGTTGHGIQLSVFLAMTICVTPMIRSTLVRFGYIGLAWIALPWTNGRLGMLLAGLATAYVFFYSRRTPLRTVLMSLIVLVGIGWSLQTEEGQKVIRKFSSDGGSNQKRIDALAWGRAHWREFLFSGYPGNRDVRGSGLLSSSLENGYLMAGMAFGLVVAAALFLLQVVTIARCVVGSPRARVWGLTSALGVIAFFGSSSFMADSLDGVTTWIFMGIGLGLADAARGPAGHSLRAHASDERHSSTPARQDESSDGIGSRNVQGVGVEEPHREVVSSALARPASLR</sequence>
<feature type="region of interest" description="Disordered" evidence="1">
    <location>
        <begin position="411"/>
        <end position="464"/>
    </location>
</feature>
<evidence type="ECO:0000256" key="2">
    <source>
        <dbReference type="SAM" id="Phobius"/>
    </source>
</evidence>
<evidence type="ECO:0008006" key="5">
    <source>
        <dbReference type="Google" id="ProtNLM"/>
    </source>
</evidence>
<evidence type="ECO:0000313" key="4">
    <source>
        <dbReference type="Proteomes" id="UP001247307"/>
    </source>
</evidence>
<comment type="caution">
    <text evidence="3">The sequence shown here is derived from an EMBL/GenBank/DDBJ whole genome shotgun (WGS) entry which is preliminary data.</text>
</comment>
<gene>
    <name evidence="3" type="ORF">J2S35_000533</name>
</gene>
<feature type="transmembrane region" description="Helical" evidence="2">
    <location>
        <begin position="362"/>
        <end position="382"/>
    </location>
</feature>
<feature type="transmembrane region" description="Helical" evidence="2">
    <location>
        <begin position="249"/>
        <end position="266"/>
    </location>
</feature>
<feature type="transmembrane region" description="Helical" evidence="2">
    <location>
        <begin position="216"/>
        <end position="242"/>
    </location>
</feature>
<protein>
    <recommendedName>
        <fullName evidence="5">O-antigen ligase domain-containing protein</fullName>
    </recommendedName>
</protein>
<feature type="transmembrane region" description="Helical" evidence="2">
    <location>
        <begin position="327"/>
        <end position="350"/>
    </location>
</feature>
<dbReference type="RefSeq" id="WP_309849550.1">
    <property type="nucleotide sequence ID" value="NZ_BAAAIU010000022.1"/>
</dbReference>